<dbReference type="RefSeq" id="WP_099154046.1">
    <property type="nucleotide sequence ID" value="NZ_PDUD01000039.1"/>
</dbReference>
<dbReference type="OrthoDB" id="1494496at2"/>
<reference evidence="1 2" key="1">
    <citation type="submission" date="2017-10" db="EMBL/GenBank/DDBJ databases">
        <title>The draft genome sequence of Lewinella nigricans NBRC 102662.</title>
        <authorList>
            <person name="Wang K."/>
        </authorList>
    </citation>
    <scope>NUCLEOTIDE SEQUENCE [LARGE SCALE GENOMIC DNA]</scope>
    <source>
        <strain evidence="1 2">NBRC 102662</strain>
    </source>
</reference>
<evidence type="ECO:0008006" key="3">
    <source>
        <dbReference type="Google" id="ProtNLM"/>
    </source>
</evidence>
<proteinExistence type="predicted"/>
<dbReference type="EMBL" id="PDUD01000039">
    <property type="protein sequence ID" value="PHN02502.1"/>
    <property type="molecule type" value="Genomic_DNA"/>
</dbReference>
<keyword evidence="2" id="KW-1185">Reference proteome</keyword>
<dbReference type="Proteomes" id="UP000223913">
    <property type="component" value="Unassembled WGS sequence"/>
</dbReference>
<evidence type="ECO:0000313" key="1">
    <source>
        <dbReference type="EMBL" id="PHN02502.1"/>
    </source>
</evidence>
<organism evidence="1 2">
    <name type="scientific">Flavilitoribacter nigricans (strain ATCC 23147 / DSM 23189 / NBRC 102662 / NCIMB 1420 / SS-2)</name>
    <name type="common">Lewinella nigricans</name>
    <dbReference type="NCBI Taxonomy" id="1122177"/>
    <lineage>
        <taxon>Bacteria</taxon>
        <taxon>Pseudomonadati</taxon>
        <taxon>Bacteroidota</taxon>
        <taxon>Saprospiria</taxon>
        <taxon>Saprospirales</taxon>
        <taxon>Lewinellaceae</taxon>
        <taxon>Flavilitoribacter</taxon>
    </lineage>
</organism>
<sequence>MKTIVEVEETFNCSLGRAFKTPILGDATRFLVGYGPVPAVEKFTDDESWGQPGGQRIPHSAKNFLSKGGEIGVDEIYVREENKYWKWGIAEFRQWSMGFTEFQGELFFRELAPGSVGVRWVYTLFSDSVPAYPFHWLFGNIFWRGQMKLAIQRMKAYAESDAPLLYE</sequence>
<gene>
    <name evidence="1" type="ORF">CRP01_31490</name>
</gene>
<protein>
    <recommendedName>
        <fullName evidence="3">SRPBCC family protein</fullName>
    </recommendedName>
</protein>
<name>A0A2D0N1T3_FLAN2</name>
<accession>A0A2D0N1T3</accession>
<comment type="caution">
    <text evidence="1">The sequence shown here is derived from an EMBL/GenBank/DDBJ whole genome shotgun (WGS) entry which is preliminary data.</text>
</comment>
<dbReference type="AlphaFoldDB" id="A0A2D0N1T3"/>
<evidence type="ECO:0000313" key="2">
    <source>
        <dbReference type="Proteomes" id="UP000223913"/>
    </source>
</evidence>